<dbReference type="PANTHER" id="PTHR42988">
    <property type="entry name" value="PHOSPHOHYDROLASE"/>
    <property type="match status" value="1"/>
</dbReference>
<accession>A0ABV8UJ20</accession>
<feature type="domain" description="Calcineurin-like phosphoesterase" evidence="5">
    <location>
        <begin position="2"/>
        <end position="219"/>
    </location>
</feature>
<dbReference type="InterPro" id="IPR029052">
    <property type="entry name" value="Metallo-depent_PP-like"/>
</dbReference>
<dbReference type="InterPro" id="IPR004843">
    <property type="entry name" value="Calcineurin-like_PHP"/>
</dbReference>
<evidence type="ECO:0000256" key="2">
    <source>
        <dbReference type="ARBA" id="ARBA00022801"/>
    </source>
</evidence>
<dbReference type="Pfam" id="PF00149">
    <property type="entry name" value="Metallophos"/>
    <property type="match status" value="1"/>
</dbReference>
<dbReference type="SUPFAM" id="SSF56300">
    <property type="entry name" value="Metallo-dependent phosphatases"/>
    <property type="match status" value="1"/>
</dbReference>
<sequence>MAHISDIHLPPLPKPRLRELMNKRLLGWLSWQKRRRHIHRLEVLDRLLEDLGDQAPDHVAVTGDLVNLSLPDEFTAAARWLQAVGPGDQVSVVPGNHDAYVPLDHSQGRAEWDPYMTSDASGLAGFPYLRRRGPLALIGLSTAVATAPGLASGELGETQCRALEELLQDNRDRARVVLLHHSPLPGVSKARKALRDAVRLREILQQQGAELVLHGHEHRVIAGQLEGPGQPVPVIGAPSASALPSGRRPGAQYYIYGVEQTEAGWRVTVETRGYQPHEGRFIAVSNAPAILGALSG</sequence>
<gene>
    <name evidence="6" type="ORF">ACFOW6_04435</name>
</gene>
<evidence type="ECO:0000256" key="1">
    <source>
        <dbReference type="ARBA" id="ARBA00022723"/>
    </source>
</evidence>
<dbReference type="Gene3D" id="3.60.21.10">
    <property type="match status" value="1"/>
</dbReference>
<comment type="similarity">
    <text evidence="4">Belongs to the cyclic nucleotide phosphodiesterase class-III family.</text>
</comment>
<evidence type="ECO:0000313" key="6">
    <source>
        <dbReference type="EMBL" id="MFC4350787.1"/>
    </source>
</evidence>
<keyword evidence="2 6" id="KW-0378">Hydrolase</keyword>
<dbReference type="CDD" id="cd00838">
    <property type="entry name" value="MPP_superfamily"/>
    <property type="match status" value="1"/>
</dbReference>
<organism evidence="6 7">
    <name type="scientific">Fodinicurvata halophila</name>
    <dbReference type="NCBI Taxonomy" id="1419723"/>
    <lineage>
        <taxon>Bacteria</taxon>
        <taxon>Pseudomonadati</taxon>
        <taxon>Pseudomonadota</taxon>
        <taxon>Alphaproteobacteria</taxon>
        <taxon>Rhodospirillales</taxon>
        <taxon>Rhodovibrionaceae</taxon>
        <taxon>Fodinicurvata</taxon>
    </lineage>
</organism>
<proteinExistence type="inferred from homology"/>
<evidence type="ECO:0000256" key="4">
    <source>
        <dbReference type="ARBA" id="ARBA00025742"/>
    </source>
</evidence>
<comment type="caution">
    <text evidence="6">The sequence shown here is derived from an EMBL/GenBank/DDBJ whole genome shotgun (WGS) entry which is preliminary data.</text>
</comment>
<keyword evidence="3" id="KW-0408">Iron</keyword>
<dbReference type="Proteomes" id="UP001595799">
    <property type="component" value="Unassembled WGS sequence"/>
</dbReference>
<dbReference type="GO" id="GO:0016787">
    <property type="term" value="F:hydrolase activity"/>
    <property type="evidence" value="ECO:0007669"/>
    <property type="project" value="UniProtKB-KW"/>
</dbReference>
<reference evidence="7" key="1">
    <citation type="journal article" date="2019" name="Int. J. Syst. Evol. Microbiol.">
        <title>The Global Catalogue of Microorganisms (GCM) 10K type strain sequencing project: providing services to taxonomists for standard genome sequencing and annotation.</title>
        <authorList>
            <consortium name="The Broad Institute Genomics Platform"/>
            <consortium name="The Broad Institute Genome Sequencing Center for Infectious Disease"/>
            <person name="Wu L."/>
            <person name="Ma J."/>
        </authorList>
    </citation>
    <scope>NUCLEOTIDE SEQUENCE [LARGE SCALE GENOMIC DNA]</scope>
    <source>
        <strain evidence="7">CECT 8472</strain>
    </source>
</reference>
<evidence type="ECO:0000313" key="7">
    <source>
        <dbReference type="Proteomes" id="UP001595799"/>
    </source>
</evidence>
<evidence type="ECO:0000256" key="3">
    <source>
        <dbReference type="ARBA" id="ARBA00023004"/>
    </source>
</evidence>
<dbReference type="InterPro" id="IPR050884">
    <property type="entry name" value="CNP_phosphodiesterase-III"/>
</dbReference>
<keyword evidence="1" id="KW-0479">Metal-binding</keyword>
<keyword evidence="7" id="KW-1185">Reference proteome</keyword>
<dbReference type="EMBL" id="JBHSCW010000002">
    <property type="protein sequence ID" value="MFC4350787.1"/>
    <property type="molecule type" value="Genomic_DNA"/>
</dbReference>
<dbReference type="RefSeq" id="WP_382421197.1">
    <property type="nucleotide sequence ID" value="NZ_JBHSCW010000002.1"/>
</dbReference>
<dbReference type="PANTHER" id="PTHR42988:SF2">
    <property type="entry name" value="CYCLIC NUCLEOTIDE PHOSPHODIESTERASE CBUA0032-RELATED"/>
    <property type="match status" value="1"/>
</dbReference>
<dbReference type="EC" id="3.1.-.-" evidence="6"/>
<evidence type="ECO:0000259" key="5">
    <source>
        <dbReference type="Pfam" id="PF00149"/>
    </source>
</evidence>
<name>A0ABV8UJ20_9PROT</name>
<protein>
    <submittedName>
        <fullName evidence="6">Metallophosphoesterase family protein</fullName>
        <ecNumber evidence="6">3.1.-.-</ecNumber>
    </submittedName>
</protein>